<accession>A0ABT4XUE0</accession>
<dbReference type="RefSeq" id="WP_271432911.1">
    <property type="nucleotide sequence ID" value="NZ_JAQIOY010000003.1"/>
</dbReference>
<sequence>MQVILHTGVHCTDEDRVLKCLLRNADTWRHEGIAVPGPGKYRQLLTDAVNSMANAEPAPDARDVLLDTILTVDPENVDRLVLSHENLFSVPKLLLGGGRLYRKAESRLQMICDLFQGDEVELFMGLRDPATFLPAVFAATPHETLESFLNGVDPAYVRWSDLIRRIRTDVPQVPITVWCNEDTPLIWGEVIREMAGIELTRKIIGAFDVFSDIISTEGMKRFRAFLKEHPNINEMQKRRVMSAFLDKYALDEAIEEELDLPGWDEAYVDALTDLYDQDMDLIASMPGVTVIAP</sequence>
<organism evidence="1 2">
    <name type="scientific">Thalassococcus lentus</name>
    <dbReference type="NCBI Taxonomy" id="1210524"/>
    <lineage>
        <taxon>Bacteria</taxon>
        <taxon>Pseudomonadati</taxon>
        <taxon>Pseudomonadota</taxon>
        <taxon>Alphaproteobacteria</taxon>
        <taxon>Rhodobacterales</taxon>
        <taxon>Roseobacteraceae</taxon>
        <taxon>Thalassococcus</taxon>
    </lineage>
</organism>
<protein>
    <submittedName>
        <fullName evidence="1">Uncharacterized protein</fullName>
    </submittedName>
</protein>
<reference evidence="1 2" key="1">
    <citation type="submission" date="2023-01" db="EMBL/GenBank/DDBJ databases">
        <title>Thalassococcus onchidii sp. nov., isolated from a marine invertebrate from the South China Sea.</title>
        <authorList>
            <person name="Xu S."/>
            <person name="Liu Z."/>
            <person name="Xu Y."/>
        </authorList>
    </citation>
    <scope>NUCLEOTIDE SEQUENCE [LARGE SCALE GENOMIC DNA]</scope>
    <source>
        <strain evidence="1 2">KCTC 32084</strain>
    </source>
</reference>
<name>A0ABT4XUE0_9RHOB</name>
<gene>
    <name evidence="1" type="ORF">PFY00_12650</name>
</gene>
<evidence type="ECO:0000313" key="1">
    <source>
        <dbReference type="EMBL" id="MDA7425579.1"/>
    </source>
</evidence>
<dbReference type="EMBL" id="JAQIOY010000003">
    <property type="protein sequence ID" value="MDA7425579.1"/>
    <property type="molecule type" value="Genomic_DNA"/>
</dbReference>
<proteinExistence type="predicted"/>
<dbReference type="Proteomes" id="UP001210720">
    <property type="component" value="Unassembled WGS sequence"/>
</dbReference>
<evidence type="ECO:0000313" key="2">
    <source>
        <dbReference type="Proteomes" id="UP001210720"/>
    </source>
</evidence>
<comment type="caution">
    <text evidence="1">The sequence shown here is derived from an EMBL/GenBank/DDBJ whole genome shotgun (WGS) entry which is preliminary data.</text>
</comment>
<keyword evidence="2" id="KW-1185">Reference proteome</keyword>